<accession>A0A5N3WP71</accession>
<dbReference type="Proteomes" id="UP000326458">
    <property type="component" value="Unassembled WGS sequence"/>
</dbReference>
<evidence type="ECO:0000313" key="3">
    <source>
        <dbReference type="Proteomes" id="UP000326458"/>
    </source>
</evidence>
<evidence type="ECO:0000313" key="2">
    <source>
        <dbReference type="EMBL" id="KAB0363610.1"/>
    </source>
</evidence>
<protein>
    <submittedName>
        <fullName evidence="2">Uncharacterized protein</fullName>
    </submittedName>
</protein>
<reference evidence="2 3" key="1">
    <citation type="submission" date="2019-06" db="EMBL/GenBank/DDBJ databases">
        <title>Discovery of a novel chromosome fission-fusion reversal in muntjac.</title>
        <authorList>
            <person name="Mudd A.B."/>
            <person name="Bredeson J.V."/>
            <person name="Baum R."/>
            <person name="Hockemeyer D."/>
            <person name="Rokhsar D.S."/>
        </authorList>
    </citation>
    <scope>NUCLEOTIDE SEQUENCE [LARGE SCALE GENOMIC DNA]</scope>
    <source>
        <strain evidence="2">UTSW_UCB_Mm</strain>
        <tissue evidence="2">Fibroblast cell line</tissue>
    </source>
</reference>
<evidence type="ECO:0000256" key="1">
    <source>
        <dbReference type="SAM" id="Phobius"/>
    </source>
</evidence>
<gene>
    <name evidence="2" type="ORF">FD754_007766</name>
</gene>
<name>A0A5N3WP71_MUNMU</name>
<comment type="caution">
    <text evidence="2">The sequence shown here is derived from an EMBL/GenBank/DDBJ whole genome shotgun (WGS) entry which is preliminary data.</text>
</comment>
<dbReference type="EMBL" id="VCEA01000001">
    <property type="protein sequence ID" value="KAB0363610.1"/>
    <property type="molecule type" value="Genomic_DNA"/>
</dbReference>
<feature type="transmembrane region" description="Helical" evidence="1">
    <location>
        <begin position="42"/>
        <end position="67"/>
    </location>
</feature>
<keyword evidence="1" id="KW-1133">Transmembrane helix</keyword>
<proteinExistence type="predicted"/>
<keyword evidence="3" id="KW-1185">Reference proteome</keyword>
<dbReference type="AlphaFoldDB" id="A0A5N3WP71"/>
<feature type="non-terminal residue" evidence="2">
    <location>
        <position position="1"/>
    </location>
</feature>
<organism evidence="2 3">
    <name type="scientific">Muntiacus muntjak</name>
    <name type="common">Barking deer</name>
    <name type="synonym">Indian muntjac</name>
    <dbReference type="NCBI Taxonomy" id="9888"/>
    <lineage>
        <taxon>Eukaryota</taxon>
        <taxon>Metazoa</taxon>
        <taxon>Chordata</taxon>
        <taxon>Craniata</taxon>
        <taxon>Vertebrata</taxon>
        <taxon>Euteleostomi</taxon>
        <taxon>Mammalia</taxon>
        <taxon>Eutheria</taxon>
        <taxon>Laurasiatheria</taxon>
        <taxon>Artiodactyla</taxon>
        <taxon>Ruminantia</taxon>
        <taxon>Pecora</taxon>
        <taxon>Cervidae</taxon>
        <taxon>Muntiacinae</taxon>
        <taxon>Muntiacus</taxon>
    </lineage>
</organism>
<keyword evidence="1" id="KW-0472">Membrane</keyword>
<feature type="transmembrane region" description="Helical" evidence="1">
    <location>
        <begin position="12"/>
        <end position="30"/>
    </location>
</feature>
<keyword evidence="1" id="KW-0812">Transmembrane</keyword>
<sequence>TPLTQQHLKKVYARFALCMLVEGAGAYVHVVTHFIQRKRLGLLAGCAFLTEVGLGSALGLCIAINPIGP</sequence>